<sequence length="288" mass="31340">MWVVYAGLSALFAGATTIFLKKGVHTTNTDIAVAVRTIVVLIFSIIIVIIAGSYNQIFSIDGKTWLFLILSGLSTGGGWLFYYKALQVGDVNKVSPLSKASLVLTIILSFIFLGEEVTPQKFTGLILIALGTYLMVDYKKENNEKTGSNKWIIYALLSLLFSSLTTIFGKVGIDNVESNLGSTIRTVVVIIAAWIIVIVKNEVHEFKNINKSEIKYIIISGITGGSSWLLYYKALQTGITSAVAAIDKLSILVAVILSYFIFNEKMNRKTVAGLILILAGTIGLAVKI</sequence>
<dbReference type="EMBL" id="DXAQ01000138">
    <property type="protein sequence ID" value="HIZ90117.1"/>
    <property type="molecule type" value="Genomic_DNA"/>
</dbReference>
<feature type="transmembrane region" description="Helical" evidence="6">
    <location>
        <begin position="94"/>
        <end position="114"/>
    </location>
</feature>
<comment type="similarity">
    <text evidence="2">Belongs to the EamA transporter family.</text>
</comment>
<dbReference type="InterPro" id="IPR050638">
    <property type="entry name" value="AA-Vitamin_Transporters"/>
</dbReference>
<name>A0A9D2GU93_9BACT</name>
<keyword evidence="4 6" id="KW-1133">Transmembrane helix</keyword>
<dbReference type="SUPFAM" id="SSF103481">
    <property type="entry name" value="Multidrug resistance efflux transporter EmrE"/>
    <property type="match status" value="2"/>
</dbReference>
<comment type="caution">
    <text evidence="8">The sequence shown here is derived from an EMBL/GenBank/DDBJ whole genome shotgun (WGS) entry which is preliminary data.</text>
</comment>
<reference evidence="8" key="1">
    <citation type="journal article" date="2021" name="PeerJ">
        <title>Extensive microbial diversity within the chicken gut microbiome revealed by metagenomics and culture.</title>
        <authorList>
            <person name="Gilroy R."/>
            <person name="Ravi A."/>
            <person name="Getino M."/>
            <person name="Pursley I."/>
            <person name="Horton D.L."/>
            <person name="Alikhan N.F."/>
            <person name="Baker D."/>
            <person name="Gharbi K."/>
            <person name="Hall N."/>
            <person name="Watson M."/>
            <person name="Adriaenssens E.M."/>
            <person name="Foster-Nyarko E."/>
            <person name="Jarju S."/>
            <person name="Secka A."/>
            <person name="Antonio M."/>
            <person name="Oren A."/>
            <person name="Chaudhuri R.R."/>
            <person name="La Ragione R."/>
            <person name="Hildebrand F."/>
            <person name="Pallen M.J."/>
        </authorList>
    </citation>
    <scope>NUCLEOTIDE SEQUENCE</scope>
    <source>
        <strain evidence="8">ChiW4-1371</strain>
    </source>
</reference>
<evidence type="ECO:0000256" key="6">
    <source>
        <dbReference type="SAM" id="Phobius"/>
    </source>
</evidence>
<keyword evidence="5 6" id="KW-0472">Membrane</keyword>
<organism evidence="8 9">
    <name type="scientific">Candidatus Mucispirillum faecigallinarum</name>
    <dbReference type="NCBI Taxonomy" id="2838699"/>
    <lineage>
        <taxon>Bacteria</taxon>
        <taxon>Pseudomonadati</taxon>
        <taxon>Deferribacterota</taxon>
        <taxon>Deferribacteres</taxon>
        <taxon>Deferribacterales</taxon>
        <taxon>Mucispirillaceae</taxon>
        <taxon>Mucispirillum</taxon>
    </lineage>
</organism>
<dbReference type="AlphaFoldDB" id="A0A9D2GU93"/>
<evidence type="ECO:0000256" key="5">
    <source>
        <dbReference type="ARBA" id="ARBA00023136"/>
    </source>
</evidence>
<protein>
    <submittedName>
        <fullName evidence="8">EamA family transporter</fullName>
    </submittedName>
</protein>
<feature type="transmembrane region" description="Helical" evidence="6">
    <location>
        <begin position="120"/>
        <end position="139"/>
    </location>
</feature>
<feature type="transmembrane region" description="Helical" evidence="6">
    <location>
        <begin position="183"/>
        <end position="202"/>
    </location>
</feature>
<reference evidence="8" key="2">
    <citation type="submission" date="2021-04" db="EMBL/GenBank/DDBJ databases">
        <authorList>
            <person name="Gilroy R."/>
        </authorList>
    </citation>
    <scope>NUCLEOTIDE SEQUENCE</scope>
    <source>
        <strain evidence="8">ChiW4-1371</strain>
    </source>
</reference>
<dbReference type="Proteomes" id="UP000824176">
    <property type="component" value="Unassembled WGS sequence"/>
</dbReference>
<keyword evidence="3 6" id="KW-0812">Transmembrane</keyword>
<dbReference type="Gene3D" id="1.10.3730.20">
    <property type="match status" value="2"/>
</dbReference>
<evidence type="ECO:0000256" key="3">
    <source>
        <dbReference type="ARBA" id="ARBA00022692"/>
    </source>
</evidence>
<evidence type="ECO:0000259" key="7">
    <source>
        <dbReference type="Pfam" id="PF00892"/>
    </source>
</evidence>
<dbReference type="PANTHER" id="PTHR32322">
    <property type="entry name" value="INNER MEMBRANE TRANSPORTER"/>
    <property type="match status" value="1"/>
</dbReference>
<feature type="transmembrane region" description="Helical" evidence="6">
    <location>
        <begin position="214"/>
        <end position="232"/>
    </location>
</feature>
<feature type="transmembrane region" description="Helical" evidence="6">
    <location>
        <begin position="238"/>
        <end position="262"/>
    </location>
</feature>
<dbReference type="InterPro" id="IPR000620">
    <property type="entry name" value="EamA_dom"/>
</dbReference>
<gene>
    <name evidence="8" type="ORF">H9804_09220</name>
</gene>
<feature type="transmembrane region" description="Helical" evidence="6">
    <location>
        <begin position="151"/>
        <end position="171"/>
    </location>
</feature>
<dbReference type="Pfam" id="PF00892">
    <property type="entry name" value="EamA"/>
    <property type="match status" value="2"/>
</dbReference>
<dbReference type="PANTHER" id="PTHR32322:SF2">
    <property type="entry name" value="EAMA DOMAIN-CONTAINING PROTEIN"/>
    <property type="match status" value="1"/>
</dbReference>
<comment type="subcellular location">
    <subcellularLocation>
        <location evidence="1">Membrane</location>
        <topology evidence="1">Multi-pass membrane protein</topology>
    </subcellularLocation>
</comment>
<feature type="transmembrane region" description="Helical" evidence="6">
    <location>
        <begin position="269"/>
        <end position="286"/>
    </location>
</feature>
<dbReference type="GO" id="GO:0016020">
    <property type="term" value="C:membrane"/>
    <property type="evidence" value="ECO:0007669"/>
    <property type="project" value="UniProtKB-SubCell"/>
</dbReference>
<evidence type="ECO:0000313" key="9">
    <source>
        <dbReference type="Proteomes" id="UP000824176"/>
    </source>
</evidence>
<feature type="domain" description="EamA" evidence="7">
    <location>
        <begin position="150"/>
        <end position="284"/>
    </location>
</feature>
<evidence type="ECO:0000256" key="2">
    <source>
        <dbReference type="ARBA" id="ARBA00007362"/>
    </source>
</evidence>
<feature type="transmembrane region" description="Helical" evidence="6">
    <location>
        <begin position="31"/>
        <end position="52"/>
    </location>
</feature>
<evidence type="ECO:0000256" key="1">
    <source>
        <dbReference type="ARBA" id="ARBA00004141"/>
    </source>
</evidence>
<evidence type="ECO:0000256" key="4">
    <source>
        <dbReference type="ARBA" id="ARBA00022989"/>
    </source>
</evidence>
<proteinExistence type="inferred from homology"/>
<feature type="transmembrane region" description="Helical" evidence="6">
    <location>
        <begin position="6"/>
        <end position="24"/>
    </location>
</feature>
<feature type="domain" description="EamA" evidence="7">
    <location>
        <begin position="2"/>
        <end position="136"/>
    </location>
</feature>
<accession>A0A9D2GU93</accession>
<dbReference type="InterPro" id="IPR037185">
    <property type="entry name" value="EmrE-like"/>
</dbReference>
<feature type="transmembrane region" description="Helical" evidence="6">
    <location>
        <begin position="64"/>
        <end position="82"/>
    </location>
</feature>
<evidence type="ECO:0000313" key="8">
    <source>
        <dbReference type="EMBL" id="HIZ90117.1"/>
    </source>
</evidence>